<dbReference type="SUPFAM" id="SSF52218">
    <property type="entry name" value="Flavoproteins"/>
    <property type="match status" value="1"/>
</dbReference>
<gene>
    <name evidence="4" type="ORF">ECE50_013665</name>
</gene>
<dbReference type="InterPro" id="IPR029039">
    <property type="entry name" value="Flavoprotein-like_sf"/>
</dbReference>
<reference evidence="4" key="1">
    <citation type="submission" date="2020-05" db="EMBL/GenBank/DDBJ databases">
        <title>Chitinophaga laudate sp. nov., isolated from a tropical peat swamp.</title>
        <authorList>
            <person name="Goh C.B.S."/>
            <person name="Lee M.S."/>
            <person name="Parimannan S."/>
            <person name="Pasbakhsh P."/>
            <person name="Yule C.M."/>
            <person name="Rajandas H."/>
            <person name="Loke S."/>
            <person name="Croft L."/>
            <person name="Tan J.B.L."/>
        </authorList>
    </citation>
    <scope>NUCLEOTIDE SEQUENCE</scope>
    <source>
        <strain evidence="4">Mgbs1</strain>
    </source>
</reference>
<keyword evidence="2" id="KW-0560">Oxidoreductase</keyword>
<dbReference type="Proteomes" id="UP000281028">
    <property type="component" value="Unassembled WGS sequence"/>
</dbReference>
<dbReference type="Gene3D" id="3.40.50.360">
    <property type="match status" value="1"/>
</dbReference>
<dbReference type="AlphaFoldDB" id="A0A433WJE7"/>
<dbReference type="GO" id="GO:0005829">
    <property type="term" value="C:cytosol"/>
    <property type="evidence" value="ECO:0007669"/>
    <property type="project" value="TreeGrafter"/>
</dbReference>
<protein>
    <submittedName>
        <fullName evidence="4">NAD(P)H-dependent oxidoreductase</fullName>
    </submittedName>
</protein>
<dbReference type="PANTHER" id="PTHR10204:SF34">
    <property type="entry name" value="NAD(P)H DEHYDROGENASE [QUINONE] 1 ISOFORM 1"/>
    <property type="match status" value="1"/>
</dbReference>
<dbReference type="PANTHER" id="PTHR10204">
    <property type="entry name" value="NAD P H OXIDOREDUCTASE-RELATED"/>
    <property type="match status" value="1"/>
</dbReference>
<keyword evidence="5" id="KW-1185">Reference proteome</keyword>
<dbReference type="InterPro" id="IPR051545">
    <property type="entry name" value="NAD(P)H_dehydrogenase_qn"/>
</dbReference>
<dbReference type="InterPro" id="IPR003680">
    <property type="entry name" value="Flavodoxin_fold"/>
</dbReference>
<evidence type="ECO:0000256" key="2">
    <source>
        <dbReference type="ARBA" id="ARBA00023002"/>
    </source>
</evidence>
<organism evidence="4 5">
    <name type="scientific">Chitinophaga solisilvae</name>
    <dbReference type="NCBI Taxonomy" id="1233460"/>
    <lineage>
        <taxon>Bacteria</taxon>
        <taxon>Pseudomonadati</taxon>
        <taxon>Bacteroidota</taxon>
        <taxon>Chitinophagia</taxon>
        <taxon>Chitinophagales</taxon>
        <taxon>Chitinophagaceae</taxon>
        <taxon>Chitinophaga</taxon>
    </lineage>
</organism>
<accession>A0A433WJE7</accession>
<dbReference type="GO" id="GO:0003955">
    <property type="term" value="F:NAD(P)H dehydrogenase (quinone) activity"/>
    <property type="evidence" value="ECO:0007669"/>
    <property type="project" value="TreeGrafter"/>
</dbReference>
<comment type="similarity">
    <text evidence="1">Belongs to the NAD(P)H dehydrogenase (quinone) family.</text>
</comment>
<dbReference type="Pfam" id="PF02525">
    <property type="entry name" value="Flavodoxin_2"/>
    <property type="match status" value="1"/>
</dbReference>
<comment type="caution">
    <text evidence="4">The sequence shown here is derived from an EMBL/GenBank/DDBJ whole genome shotgun (WGS) entry which is preliminary data.</text>
</comment>
<evidence type="ECO:0000313" key="5">
    <source>
        <dbReference type="Proteomes" id="UP000281028"/>
    </source>
</evidence>
<dbReference type="OrthoDB" id="652200at2"/>
<feature type="domain" description="Flavodoxin-like fold" evidence="3">
    <location>
        <begin position="1"/>
        <end position="205"/>
    </location>
</feature>
<dbReference type="EMBL" id="RIAR02000001">
    <property type="protein sequence ID" value="NSL87889.1"/>
    <property type="molecule type" value="Genomic_DNA"/>
</dbReference>
<sequence length="272" mass="30522">MKVLIVYAHPEPLSLNGSLKNSAVRILQENGHEVVVSDLYQMQWKAAADENDFSSYTPGNRLFYSREAREALANGTLSAAVMTEQEKIRWADTILFVFPLWWFSMPAIMKGWVDRVFSAGFAYGIKQRYGIGNLSGKKVMLMVTTGGMEENYLEKGGINGSMSDLLFHIHHGICWFTGAASLPPFVVYSADRLTEDKYPAVETALEERLLTMDTTPVLPFRYSNSGDYDEKDVLLPHLAAGKQGFALHLREELPLQEMIDTDTAAAIDEQRK</sequence>
<evidence type="ECO:0000313" key="4">
    <source>
        <dbReference type="EMBL" id="NSL87889.1"/>
    </source>
</evidence>
<evidence type="ECO:0000256" key="1">
    <source>
        <dbReference type="ARBA" id="ARBA00006252"/>
    </source>
</evidence>
<dbReference type="RefSeq" id="WP_127038006.1">
    <property type="nucleotide sequence ID" value="NZ_JAABOK010000013.1"/>
</dbReference>
<name>A0A433WJE7_9BACT</name>
<proteinExistence type="inferred from homology"/>
<evidence type="ECO:0000259" key="3">
    <source>
        <dbReference type="Pfam" id="PF02525"/>
    </source>
</evidence>